<dbReference type="EMBL" id="LAZR01011952">
    <property type="protein sequence ID" value="KKM51279.1"/>
    <property type="molecule type" value="Genomic_DNA"/>
</dbReference>
<protein>
    <submittedName>
        <fullName evidence="1">Uncharacterized protein</fullName>
    </submittedName>
</protein>
<organism evidence="1">
    <name type="scientific">marine sediment metagenome</name>
    <dbReference type="NCBI Taxonomy" id="412755"/>
    <lineage>
        <taxon>unclassified sequences</taxon>
        <taxon>metagenomes</taxon>
        <taxon>ecological metagenomes</taxon>
    </lineage>
</organism>
<accession>A0A0F9LPU5</accession>
<dbReference type="AlphaFoldDB" id="A0A0F9LPU5"/>
<sequence>MEKEYKWIKIKEIGKSKSGKTLIFVVVNKDYEDVPLGYIKWKPSLRKYGYFPEPKTDYEEDCMGDISNFLIELKTRDF</sequence>
<evidence type="ECO:0000313" key="1">
    <source>
        <dbReference type="EMBL" id="KKM51279.1"/>
    </source>
</evidence>
<name>A0A0F9LPU5_9ZZZZ</name>
<gene>
    <name evidence="1" type="ORF">LCGC14_1555600</name>
</gene>
<comment type="caution">
    <text evidence="1">The sequence shown here is derived from an EMBL/GenBank/DDBJ whole genome shotgun (WGS) entry which is preliminary data.</text>
</comment>
<proteinExistence type="predicted"/>
<reference evidence="1" key="1">
    <citation type="journal article" date="2015" name="Nature">
        <title>Complex archaea that bridge the gap between prokaryotes and eukaryotes.</title>
        <authorList>
            <person name="Spang A."/>
            <person name="Saw J.H."/>
            <person name="Jorgensen S.L."/>
            <person name="Zaremba-Niedzwiedzka K."/>
            <person name="Martijn J."/>
            <person name="Lind A.E."/>
            <person name="van Eijk R."/>
            <person name="Schleper C."/>
            <person name="Guy L."/>
            <person name="Ettema T.J."/>
        </authorList>
    </citation>
    <scope>NUCLEOTIDE SEQUENCE</scope>
</reference>